<dbReference type="AlphaFoldDB" id="A0AAV9HUK4"/>
<reference evidence="1" key="1">
    <citation type="journal article" date="2023" name="Mol. Phylogenet. Evol.">
        <title>Genome-scale phylogeny and comparative genomics of the fungal order Sordariales.</title>
        <authorList>
            <person name="Hensen N."/>
            <person name="Bonometti L."/>
            <person name="Westerberg I."/>
            <person name="Brannstrom I.O."/>
            <person name="Guillou S."/>
            <person name="Cros-Aarteil S."/>
            <person name="Calhoun S."/>
            <person name="Haridas S."/>
            <person name="Kuo A."/>
            <person name="Mondo S."/>
            <person name="Pangilinan J."/>
            <person name="Riley R."/>
            <person name="LaButti K."/>
            <person name="Andreopoulos B."/>
            <person name="Lipzen A."/>
            <person name="Chen C."/>
            <person name="Yan M."/>
            <person name="Daum C."/>
            <person name="Ng V."/>
            <person name="Clum A."/>
            <person name="Steindorff A."/>
            <person name="Ohm R.A."/>
            <person name="Martin F."/>
            <person name="Silar P."/>
            <person name="Natvig D.O."/>
            <person name="Lalanne C."/>
            <person name="Gautier V."/>
            <person name="Ament-Velasquez S.L."/>
            <person name="Kruys A."/>
            <person name="Hutchinson M.I."/>
            <person name="Powell A.J."/>
            <person name="Barry K."/>
            <person name="Miller A.N."/>
            <person name="Grigoriev I.V."/>
            <person name="Debuchy R."/>
            <person name="Gladieux P."/>
            <person name="Hiltunen Thoren M."/>
            <person name="Johannesson H."/>
        </authorList>
    </citation>
    <scope>NUCLEOTIDE SEQUENCE</scope>
    <source>
        <strain evidence="1">PSN324</strain>
    </source>
</reference>
<comment type="caution">
    <text evidence="1">The sequence shown here is derived from an EMBL/GenBank/DDBJ whole genome shotgun (WGS) entry which is preliminary data.</text>
</comment>
<proteinExistence type="predicted"/>
<name>A0AAV9HUK4_9PEZI</name>
<organism evidence="1 2">
    <name type="scientific">Cladorrhinum samala</name>
    <dbReference type="NCBI Taxonomy" id="585594"/>
    <lineage>
        <taxon>Eukaryota</taxon>
        <taxon>Fungi</taxon>
        <taxon>Dikarya</taxon>
        <taxon>Ascomycota</taxon>
        <taxon>Pezizomycotina</taxon>
        <taxon>Sordariomycetes</taxon>
        <taxon>Sordariomycetidae</taxon>
        <taxon>Sordariales</taxon>
        <taxon>Podosporaceae</taxon>
        <taxon>Cladorrhinum</taxon>
    </lineage>
</organism>
<evidence type="ECO:0000313" key="1">
    <source>
        <dbReference type="EMBL" id="KAK4463835.1"/>
    </source>
</evidence>
<keyword evidence="2" id="KW-1185">Reference proteome</keyword>
<evidence type="ECO:0000313" key="2">
    <source>
        <dbReference type="Proteomes" id="UP001321749"/>
    </source>
</evidence>
<sequence length="70" mass="8325">MVYIAAATAIYLMLNKLHVRAAADMTRHIWKPVWNLVAIKIHASSNQYQKEKIFCLSERWRDMVFFFISH</sequence>
<accession>A0AAV9HUK4</accession>
<dbReference type="Proteomes" id="UP001321749">
    <property type="component" value="Unassembled WGS sequence"/>
</dbReference>
<gene>
    <name evidence="1" type="ORF">QBC42DRAFT_264889</name>
</gene>
<reference evidence="1" key="2">
    <citation type="submission" date="2023-06" db="EMBL/GenBank/DDBJ databases">
        <authorList>
            <consortium name="Lawrence Berkeley National Laboratory"/>
            <person name="Mondo S.J."/>
            <person name="Hensen N."/>
            <person name="Bonometti L."/>
            <person name="Westerberg I."/>
            <person name="Brannstrom I.O."/>
            <person name="Guillou S."/>
            <person name="Cros-Aarteil S."/>
            <person name="Calhoun S."/>
            <person name="Haridas S."/>
            <person name="Kuo A."/>
            <person name="Pangilinan J."/>
            <person name="Riley R."/>
            <person name="Labutti K."/>
            <person name="Andreopoulos B."/>
            <person name="Lipzen A."/>
            <person name="Chen C."/>
            <person name="Yanf M."/>
            <person name="Daum C."/>
            <person name="Ng V."/>
            <person name="Clum A."/>
            <person name="Steindorff A."/>
            <person name="Ohm R."/>
            <person name="Martin F."/>
            <person name="Silar P."/>
            <person name="Natvig D."/>
            <person name="Lalanne C."/>
            <person name="Gautier V."/>
            <person name="Ament-Velasquez S.L."/>
            <person name="Kruys A."/>
            <person name="Hutchinson M.I."/>
            <person name="Powell A.J."/>
            <person name="Barry K."/>
            <person name="Miller A.N."/>
            <person name="Grigoriev I.V."/>
            <person name="Debuchy R."/>
            <person name="Gladieux P."/>
            <person name="Thoren M.H."/>
            <person name="Johannesson H."/>
        </authorList>
    </citation>
    <scope>NUCLEOTIDE SEQUENCE</scope>
    <source>
        <strain evidence="1">PSN324</strain>
    </source>
</reference>
<protein>
    <submittedName>
        <fullName evidence="1">Uncharacterized protein</fullName>
    </submittedName>
</protein>
<dbReference type="EMBL" id="MU864955">
    <property type="protein sequence ID" value="KAK4463835.1"/>
    <property type="molecule type" value="Genomic_DNA"/>
</dbReference>